<dbReference type="InterPro" id="IPR003594">
    <property type="entry name" value="HATPase_dom"/>
</dbReference>
<dbReference type="KEGG" id="tact:SG35_020085"/>
<dbReference type="InterPro" id="IPR042240">
    <property type="entry name" value="CHASE_sf"/>
</dbReference>
<keyword evidence="7 11" id="KW-0812">Transmembrane</keyword>
<dbReference type="AlphaFoldDB" id="A0AAF0C1N0"/>
<dbReference type="PROSITE" id="PS50109">
    <property type="entry name" value="HIS_KIN"/>
    <property type="match status" value="1"/>
</dbReference>
<feature type="transmembrane region" description="Helical" evidence="11">
    <location>
        <begin position="90"/>
        <end position="116"/>
    </location>
</feature>
<dbReference type="PROSITE" id="PS50839">
    <property type="entry name" value="CHASE"/>
    <property type="match status" value="1"/>
</dbReference>
<dbReference type="CDD" id="cd00082">
    <property type="entry name" value="HisKA"/>
    <property type="match status" value="1"/>
</dbReference>
<feature type="transmembrane region" description="Helical" evidence="11">
    <location>
        <begin position="169"/>
        <end position="188"/>
    </location>
</feature>
<dbReference type="Gene3D" id="3.30.565.10">
    <property type="entry name" value="Histidine kinase-like ATPase, C-terminal domain"/>
    <property type="match status" value="1"/>
</dbReference>
<evidence type="ECO:0000313" key="15">
    <source>
        <dbReference type="Proteomes" id="UP000032568"/>
    </source>
</evidence>
<keyword evidence="10 11" id="KW-0472">Membrane</keyword>
<evidence type="ECO:0000256" key="10">
    <source>
        <dbReference type="ARBA" id="ARBA00023136"/>
    </source>
</evidence>
<dbReference type="Gene3D" id="1.10.287.130">
    <property type="match status" value="1"/>
</dbReference>
<dbReference type="InterPro" id="IPR036890">
    <property type="entry name" value="HATPase_C_sf"/>
</dbReference>
<evidence type="ECO:0000259" key="13">
    <source>
        <dbReference type="PROSITE" id="PS50839"/>
    </source>
</evidence>
<evidence type="ECO:0000256" key="9">
    <source>
        <dbReference type="ARBA" id="ARBA00022989"/>
    </source>
</evidence>
<dbReference type="InterPro" id="IPR050351">
    <property type="entry name" value="BphY/WalK/GraS-like"/>
</dbReference>
<dbReference type="EC" id="2.7.13.3" evidence="3"/>
<feature type="transmembrane region" description="Helical" evidence="11">
    <location>
        <begin position="128"/>
        <end position="157"/>
    </location>
</feature>
<feature type="domain" description="Histidine kinase" evidence="12">
    <location>
        <begin position="573"/>
        <end position="784"/>
    </location>
</feature>
<evidence type="ECO:0000256" key="6">
    <source>
        <dbReference type="ARBA" id="ARBA00022679"/>
    </source>
</evidence>
<dbReference type="InterPro" id="IPR007895">
    <property type="entry name" value="MASE1"/>
</dbReference>
<feature type="domain" description="CHASE" evidence="13">
    <location>
        <begin position="263"/>
        <end position="484"/>
    </location>
</feature>
<dbReference type="InterPro" id="IPR006189">
    <property type="entry name" value="CHASE_dom"/>
</dbReference>
<evidence type="ECO:0000256" key="1">
    <source>
        <dbReference type="ARBA" id="ARBA00000085"/>
    </source>
</evidence>
<gene>
    <name evidence="14" type="ORF">SG35_020085</name>
</gene>
<dbReference type="RefSeq" id="WP_044835090.1">
    <property type="nucleotide sequence ID" value="NZ_CP059735.1"/>
</dbReference>
<evidence type="ECO:0000313" key="14">
    <source>
        <dbReference type="EMBL" id="WDD97597.1"/>
    </source>
</evidence>
<dbReference type="InterPro" id="IPR036097">
    <property type="entry name" value="HisK_dim/P_sf"/>
</dbReference>
<dbReference type="SUPFAM" id="SSF55874">
    <property type="entry name" value="ATPase domain of HSP90 chaperone/DNA topoisomerase II/histidine kinase"/>
    <property type="match status" value="1"/>
</dbReference>
<dbReference type="GO" id="GO:0007234">
    <property type="term" value="P:osmosensory signaling via phosphorelay pathway"/>
    <property type="evidence" value="ECO:0007669"/>
    <property type="project" value="TreeGrafter"/>
</dbReference>
<keyword evidence="4" id="KW-1003">Cell membrane</keyword>
<evidence type="ECO:0000256" key="11">
    <source>
        <dbReference type="SAM" id="Phobius"/>
    </source>
</evidence>
<dbReference type="InterPro" id="IPR004358">
    <property type="entry name" value="Sig_transdc_His_kin-like_C"/>
</dbReference>
<evidence type="ECO:0000256" key="2">
    <source>
        <dbReference type="ARBA" id="ARBA00004651"/>
    </source>
</evidence>
<dbReference type="Pfam" id="PF05231">
    <property type="entry name" value="MASE1"/>
    <property type="match status" value="1"/>
</dbReference>
<proteinExistence type="predicted"/>
<dbReference type="EMBL" id="CP059735">
    <property type="protein sequence ID" value="WDD97597.1"/>
    <property type="molecule type" value="Genomic_DNA"/>
</dbReference>
<comment type="catalytic activity">
    <reaction evidence="1">
        <text>ATP + protein L-histidine = ADP + protein N-phospho-L-histidine.</text>
        <dbReference type="EC" id="2.7.13.3"/>
    </reaction>
</comment>
<feature type="transmembrane region" description="Helical" evidence="11">
    <location>
        <begin position="200"/>
        <end position="219"/>
    </location>
</feature>
<dbReference type="SMART" id="SM01079">
    <property type="entry name" value="CHASE"/>
    <property type="match status" value="1"/>
</dbReference>
<dbReference type="InterPro" id="IPR005467">
    <property type="entry name" value="His_kinase_dom"/>
</dbReference>
<evidence type="ECO:0000256" key="5">
    <source>
        <dbReference type="ARBA" id="ARBA00022553"/>
    </source>
</evidence>
<dbReference type="InterPro" id="IPR003661">
    <property type="entry name" value="HisK_dim/P_dom"/>
</dbReference>
<dbReference type="SMART" id="SM00387">
    <property type="entry name" value="HATPase_c"/>
    <property type="match status" value="1"/>
</dbReference>
<accession>A0AAF0C1N0</accession>
<keyword evidence="9 11" id="KW-1133">Transmembrane helix</keyword>
<dbReference type="Pfam" id="PF02518">
    <property type="entry name" value="HATPase_c"/>
    <property type="match status" value="1"/>
</dbReference>
<comment type="subcellular location">
    <subcellularLocation>
        <location evidence="2">Cell membrane</location>
        <topology evidence="2">Multi-pass membrane protein</topology>
    </subcellularLocation>
</comment>
<evidence type="ECO:0000256" key="4">
    <source>
        <dbReference type="ARBA" id="ARBA00022475"/>
    </source>
</evidence>
<dbReference type="Gene3D" id="3.30.450.350">
    <property type="entry name" value="CHASE domain"/>
    <property type="match status" value="1"/>
</dbReference>
<dbReference type="Proteomes" id="UP000032568">
    <property type="component" value="Chromosome"/>
</dbReference>
<keyword evidence="6" id="KW-0808">Transferase</keyword>
<dbReference type="GO" id="GO:0000155">
    <property type="term" value="F:phosphorelay sensor kinase activity"/>
    <property type="evidence" value="ECO:0007669"/>
    <property type="project" value="InterPro"/>
</dbReference>
<dbReference type="PRINTS" id="PR00344">
    <property type="entry name" value="BCTRLSENSOR"/>
</dbReference>
<dbReference type="SUPFAM" id="SSF47384">
    <property type="entry name" value="Homodimeric domain of signal transducing histidine kinase"/>
    <property type="match status" value="1"/>
</dbReference>
<feature type="transmembrane region" description="Helical" evidence="11">
    <location>
        <begin position="498"/>
        <end position="520"/>
    </location>
</feature>
<keyword evidence="5" id="KW-0597">Phosphoprotein</keyword>
<organism evidence="14 15">
    <name type="scientific">Thalassomonas actiniarum</name>
    <dbReference type="NCBI Taxonomy" id="485447"/>
    <lineage>
        <taxon>Bacteria</taxon>
        <taxon>Pseudomonadati</taxon>
        <taxon>Pseudomonadota</taxon>
        <taxon>Gammaproteobacteria</taxon>
        <taxon>Alteromonadales</taxon>
        <taxon>Colwelliaceae</taxon>
        <taxon>Thalassomonas</taxon>
    </lineage>
</organism>
<dbReference type="GO" id="GO:0000156">
    <property type="term" value="F:phosphorelay response regulator activity"/>
    <property type="evidence" value="ECO:0007669"/>
    <property type="project" value="TreeGrafter"/>
</dbReference>
<keyword evidence="8" id="KW-0418">Kinase</keyword>
<dbReference type="CDD" id="cd00075">
    <property type="entry name" value="HATPase"/>
    <property type="match status" value="1"/>
</dbReference>
<dbReference type="GO" id="GO:0005886">
    <property type="term" value="C:plasma membrane"/>
    <property type="evidence" value="ECO:0007669"/>
    <property type="project" value="UniProtKB-SubCell"/>
</dbReference>
<protein>
    <recommendedName>
        <fullName evidence="3">histidine kinase</fullName>
        <ecNumber evidence="3">2.7.13.3</ecNumber>
    </recommendedName>
</protein>
<dbReference type="GO" id="GO:0030295">
    <property type="term" value="F:protein kinase activator activity"/>
    <property type="evidence" value="ECO:0007669"/>
    <property type="project" value="TreeGrafter"/>
</dbReference>
<reference evidence="14 15" key="2">
    <citation type="journal article" date="2022" name="Mar. Drugs">
        <title>Bioassay-Guided Fractionation Leads to the Detection of Cholic Acid Generated by the Rare Thalassomonas sp.</title>
        <authorList>
            <person name="Pheiffer F."/>
            <person name="Schneider Y.K."/>
            <person name="Hansen E.H."/>
            <person name="Andersen J.H."/>
            <person name="Isaksson J."/>
            <person name="Busche T."/>
            <person name="R C."/>
            <person name="Kalinowski J."/>
            <person name="Zyl L.V."/>
            <person name="Trindade M."/>
        </authorList>
    </citation>
    <scope>NUCLEOTIDE SEQUENCE [LARGE SCALE GENOMIC DNA]</scope>
    <source>
        <strain evidence="14 15">A5K-106</strain>
    </source>
</reference>
<evidence type="ECO:0000259" key="12">
    <source>
        <dbReference type="PROSITE" id="PS50109"/>
    </source>
</evidence>
<sequence>MIDNSKRQLPALNPLVLNPLLLAIVYTATGYLALLLAIEPGYATIVFPPAGIALASLLIWGNSLWPGVFIGSFALNLLSAQFLGPLTVSILVFSFSVATGATLQALAGTWLTKYLIGFPTTLTKVRDIFLFLLVAGPLSCLLNSNIGAVSLLATGLISASELTYTWFTWWLGDTIGVLICAPLLFIVFCKPRSLWQSRYASVAAPLILTLVVVAVLSVWTNRWQQERNHFEFKEIANNTVQRLHSSLSSYVDAVAAIERFYVSSNHVSWEEFRHFVQYILMNKPGINGLSWNPVITQSQRQSFEYQLRLQGFAQFEIKERDSRGRLITAGQRPEYIVVNYIEPLDENRKALGFDVASNPYRRQALDQARDSGQPVATARITLVQEREQQSGFLLFYPIYGGSHSTLQERRQHIRGYAVGVFRVGDIVDTVLQGQYKDQIVVGIYDESSEKNGHLYGPQEPFNFSPGVLELTDSLEVGGRRWSLHFWPSEQYLANHRSWQVWAVLTSGLFFTVMLGAFLLAMSGRSYDLDSQVKARTKEIKNREQALKTTNKVLKVSNKLLERSNQELDHYAFVASHDLKSPLQAINELATWISEDCRDILPSESNRHLCLLKERIARMQTMLADLLTFARLSREDYQWEKINLRHIAEQAFALTGDPDSFQLHLSDCDTDIDLPRVPIELALRNLISNAVKHHDKGSGIIQVSYSRDDNEHLIRVCDDGPGIPESLQPMALEMFATLNPWDEIEGSGLGLSLVKKAIERLEGYMSIISDGVGGTSIELHWPAKSRGKDSSR</sequence>
<feature type="transmembrane region" description="Helical" evidence="11">
    <location>
        <begin position="42"/>
        <end position="60"/>
    </location>
</feature>
<name>A0AAF0C1N0_9GAMM</name>
<evidence type="ECO:0000256" key="8">
    <source>
        <dbReference type="ARBA" id="ARBA00022777"/>
    </source>
</evidence>
<keyword evidence="15" id="KW-1185">Reference proteome</keyword>
<dbReference type="Pfam" id="PF03924">
    <property type="entry name" value="CHASE"/>
    <property type="match status" value="1"/>
</dbReference>
<reference evidence="14 15" key="1">
    <citation type="journal article" date="2015" name="Genome Announc.">
        <title>Draft Genome Sequences of Marine Isolates of Thalassomonas viridans and Thalassomonas actiniarum.</title>
        <authorList>
            <person name="Olonade I."/>
            <person name="van Zyl L.J."/>
            <person name="Trindade M."/>
        </authorList>
    </citation>
    <scope>NUCLEOTIDE SEQUENCE [LARGE SCALE GENOMIC DNA]</scope>
    <source>
        <strain evidence="14 15">A5K-106</strain>
    </source>
</reference>
<dbReference type="PANTHER" id="PTHR42878">
    <property type="entry name" value="TWO-COMPONENT HISTIDINE KINASE"/>
    <property type="match status" value="1"/>
</dbReference>
<evidence type="ECO:0000256" key="7">
    <source>
        <dbReference type="ARBA" id="ARBA00022692"/>
    </source>
</evidence>
<dbReference type="PANTHER" id="PTHR42878:SF15">
    <property type="entry name" value="BACTERIOPHYTOCHROME"/>
    <property type="match status" value="1"/>
</dbReference>
<feature type="transmembrane region" description="Helical" evidence="11">
    <location>
        <begin position="12"/>
        <end position="36"/>
    </location>
</feature>
<evidence type="ECO:0000256" key="3">
    <source>
        <dbReference type="ARBA" id="ARBA00012438"/>
    </source>
</evidence>